<evidence type="ECO:0000256" key="4">
    <source>
        <dbReference type="ARBA" id="ARBA00022475"/>
    </source>
</evidence>
<keyword evidence="5 10" id="KW-0812">Transmembrane</keyword>
<keyword evidence="9 10" id="KW-0472">Membrane</keyword>
<keyword evidence="13" id="KW-1185">Reference proteome</keyword>
<evidence type="ECO:0000256" key="2">
    <source>
        <dbReference type="ARBA" id="ARBA00008445"/>
    </source>
</evidence>
<dbReference type="AlphaFoldDB" id="A0A6I6JM46"/>
<keyword evidence="3 10" id="KW-0813">Transport</keyword>
<gene>
    <name evidence="12" type="primary">secG</name>
    <name evidence="12" type="ORF">GM418_07035</name>
</gene>
<proteinExistence type="inferred from homology"/>
<comment type="subcellular location">
    <subcellularLocation>
        <location evidence="1 10">Cell membrane</location>
        <topology evidence="1 10">Multi-pass membrane protein</topology>
    </subcellularLocation>
</comment>
<evidence type="ECO:0000256" key="7">
    <source>
        <dbReference type="ARBA" id="ARBA00022989"/>
    </source>
</evidence>
<feature type="transmembrane region" description="Helical" evidence="10">
    <location>
        <begin position="55"/>
        <end position="73"/>
    </location>
</feature>
<evidence type="ECO:0000256" key="8">
    <source>
        <dbReference type="ARBA" id="ARBA00023010"/>
    </source>
</evidence>
<dbReference type="NCBIfam" id="TIGR00810">
    <property type="entry name" value="secG"/>
    <property type="match status" value="1"/>
</dbReference>
<evidence type="ECO:0000313" key="12">
    <source>
        <dbReference type="EMBL" id="QGY43421.1"/>
    </source>
</evidence>
<keyword evidence="4 10" id="KW-1003">Cell membrane</keyword>
<name>A0A6I6JM46_9BACT</name>
<protein>
    <recommendedName>
        <fullName evidence="10">Protein-export membrane protein SecG</fullName>
    </recommendedName>
</protein>
<dbReference type="EMBL" id="CP046401">
    <property type="protein sequence ID" value="QGY43421.1"/>
    <property type="molecule type" value="Genomic_DNA"/>
</dbReference>
<dbReference type="Proteomes" id="UP000428260">
    <property type="component" value="Chromosome"/>
</dbReference>
<dbReference type="RefSeq" id="WP_158864535.1">
    <property type="nucleotide sequence ID" value="NZ_CP046401.1"/>
</dbReference>
<evidence type="ECO:0000256" key="10">
    <source>
        <dbReference type="RuleBase" id="RU365087"/>
    </source>
</evidence>
<sequence length="125" mass="13438">MYTLITVLIFIVCILLVLIVLVQNSKGGGLASNFQSSNQVMGVRKTTDFLEKGTWVLAASLLVLSILGSAFIPRQQAGVDESMVRDQIENTVDPTQVPSFPTTPPASTNDQNTETPVNGDDNGEQ</sequence>
<evidence type="ECO:0000256" key="9">
    <source>
        <dbReference type="ARBA" id="ARBA00023136"/>
    </source>
</evidence>
<evidence type="ECO:0000256" key="3">
    <source>
        <dbReference type="ARBA" id="ARBA00022448"/>
    </source>
</evidence>
<dbReference type="InterPro" id="IPR004692">
    <property type="entry name" value="SecG"/>
</dbReference>
<feature type="region of interest" description="Disordered" evidence="11">
    <location>
        <begin position="83"/>
        <end position="125"/>
    </location>
</feature>
<dbReference type="GO" id="GO:0015450">
    <property type="term" value="F:protein-transporting ATPase activity"/>
    <property type="evidence" value="ECO:0007669"/>
    <property type="project" value="UniProtKB-UniRule"/>
</dbReference>
<dbReference type="GO" id="GO:0009306">
    <property type="term" value="P:protein secretion"/>
    <property type="evidence" value="ECO:0007669"/>
    <property type="project" value="UniProtKB-UniRule"/>
</dbReference>
<dbReference type="GO" id="GO:0005886">
    <property type="term" value="C:plasma membrane"/>
    <property type="evidence" value="ECO:0007669"/>
    <property type="project" value="UniProtKB-SubCell"/>
</dbReference>
<dbReference type="GO" id="GO:0043952">
    <property type="term" value="P:protein transport by the Sec complex"/>
    <property type="evidence" value="ECO:0007669"/>
    <property type="project" value="TreeGrafter"/>
</dbReference>
<comment type="similarity">
    <text evidence="2 10">Belongs to the SecG family.</text>
</comment>
<dbReference type="KEGG" id="mcos:GM418_07035"/>
<organism evidence="12 13">
    <name type="scientific">Maribellus comscasis</name>
    <dbReference type="NCBI Taxonomy" id="2681766"/>
    <lineage>
        <taxon>Bacteria</taxon>
        <taxon>Pseudomonadati</taxon>
        <taxon>Bacteroidota</taxon>
        <taxon>Bacteroidia</taxon>
        <taxon>Marinilabiliales</taxon>
        <taxon>Prolixibacteraceae</taxon>
        <taxon>Maribellus</taxon>
    </lineage>
</organism>
<dbReference type="PANTHER" id="PTHR34182:SF1">
    <property type="entry name" value="PROTEIN-EXPORT MEMBRANE PROTEIN SECG"/>
    <property type="match status" value="1"/>
</dbReference>
<accession>A0A6I6JM46</accession>
<evidence type="ECO:0000256" key="11">
    <source>
        <dbReference type="SAM" id="MobiDB-lite"/>
    </source>
</evidence>
<comment type="function">
    <text evidence="10">Involved in protein export. Participates in an early event of protein translocation.</text>
</comment>
<evidence type="ECO:0000256" key="1">
    <source>
        <dbReference type="ARBA" id="ARBA00004651"/>
    </source>
</evidence>
<keyword evidence="7 10" id="KW-1133">Transmembrane helix</keyword>
<keyword evidence="6 10" id="KW-0653">Protein transport</keyword>
<dbReference type="GO" id="GO:0065002">
    <property type="term" value="P:intracellular protein transmembrane transport"/>
    <property type="evidence" value="ECO:0007669"/>
    <property type="project" value="TreeGrafter"/>
</dbReference>
<feature type="compositionally biased region" description="Polar residues" evidence="11">
    <location>
        <begin position="89"/>
        <end position="116"/>
    </location>
</feature>
<dbReference type="PANTHER" id="PTHR34182">
    <property type="entry name" value="PROTEIN-EXPORT MEMBRANE PROTEIN SECG"/>
    <property type="match status" value="1"/>
</dbReference>
<dbReference type="Pfam" id="PF03840">
    <property type="entry name" value="SecG"/>
    <property type="match status" value="1"/>
</dbReference>
<reference evidence="12 13" key="1">
    <citation type="submission" date="2019-11" db="EMBL/GenBank/DDBJ databases">
        <authorList>
            <person name="Zheng R.K."/>
            <person name="Sun C.M."/>
        </authorList>
    </citation>
    <scope>NUCLEOTIDE SEQUENCE [LARGE SCALE GENOMIC DNA]</scope>
    <source>
        <strain evidence="12 13">WC007</strain>
    </source>
</reference>
<evidence type="ECO:0000256" key="5">
    <source>
        <dbReference type="ARBA" id="ARBA00022692"/>
    </source>
</evidence>
<comment type="caution">
    <text evidence="10">Lacks conserved residue(s) required for the propagation of feature annotation.</text>
</comment>
<evidence type="ECO:0000313" key="13">
    <source>
        <dbReference type="Proteomes" id="UP000428260"/>
    </source>
</evidence>
<keyword evidence="8 10" id="KW-0811">Translocation</keyword>
<evidence type="ECO:0000256" key="6">
    <source>
        <dbReference type="ARBA" id="ARBA00022927"/>
    </source>
</evidence>